<feature type="modified residue" description="N6-(pyridoxal phosphate)lysine" evidence="4">
    <location>
        <position position="245"/>
    </location>
</feature>
<comment type="miscellaneous">
    <text evidence="4">May also have succinyldiaminopimelate aminotransferase activity, thus carrying out the corresponding step in lysine biosynthesis.</text>
</comment>
<organism evidence="6 7">
    <name type="scientific">Marinobacterium weihaiense</name>
    <dbReference type="NCBI Taxonomy" id="2851016"/>
    <lineage>
        <taxon>Bacteria</taxon>
        <taxon>Pseudomonadati</taxon>
        <taxon>Pseudomonadota</taxon>
        <taxon>Gammaproteobacteria</taxon>
        <taxon>Oceanospirillales</taxon>
        <taxon>Oceanospirillaceae</taxon>
        <taxon>Marinobacterium</taxon>
    </lineage>
</organism>
<keyword evidence="7" id="KW-1185">Reference proteome</keyword>
<dbReference type="NCBIfam" id="NF002325">
    <property type="entry name" value="PRK01278.1"/>
    <property type="match status" value="1"/>
</dbReference>
<evidence type="ECO:0000313" key="6">
    <source>
        <dbReference type="EMBL" id="MBV0933155.1"/>
    </source>
</evidence>
<dbReference type="PANTHER" id="PTHR11986:SF79">
    <property type="entry name" value="ACETYLORNITHINE AMINOTRANSFERASE, MITOCHONDRIAL"/>
    <property type="match status" value="1"/>
</dbReference>
<comment type="cofactor">
    <cofactor evidence="4">
        <name>pyridoxal 5'-phosphate</name>
        <dbReference type="ChEBI" id="CHEBI:597326"/>
    </cofactor>
    <text evidence="4">Binds 1 pyridoxal phosphate per subunit.</text>
</comment>
<feature type="binding site" evidence="4">
    <location>
        <begin position="216"/>
        <end position="219"/>
    </location>
    <ligand>
        <name>pyridoxal 5'-phosphate</name>
        <dbReference type="ChEBI" id="CHEBI:597326"/>
    </ligand>
</feature>
<keyword evidence="3 4" id="KW-0808">Transferase</keyword>
<dbReference type="RefSeq" id="WP_217334577.1">
    <property type="nucleotide sequence ID" value="NZ_JAHQZT010000007.1"/>
</dbReference>
<dbReference type="Pfam" id="PF00202">
    <property type="entry name" value="Aminotran_3"/>
    <property type="match status" value="1"/>
</dbReference>
<evidence type="ECO:0000256" key="3">
    <source>
        <dbReference type="ARBA" id="ARBA00022679"/>
    </source>
</evidence>
<dbReference type="CDD" id="cd00610">
    <property type="entry name" value="OAT_like"/>
    <property type="match status" value="1"/>
</dbReference>
<keyword evidence="2 4" id="KW-0028">Amino-acid biosynthesis</keyword>
<name>A0ABS6MA52_9GAMM</name>
<dbReference type="HAMAP" id="MF_01107">
    <property type="entry name" value="ArgD_aminotrans_3"/>
    <property type="match status" value="1"/>
</dbReference>
<keyword evidence="4" id="KW-0055">Arginine biosynthesis</keyword>
<dbReference type="PROSITE" id="PS00600">
    <property type="entry name" value="AA_TRANSFER_CLASS_3"/>
    <property type="match status" value="1"/>
</dbReference>
<feature type="binding site" evidence="4">
    <location>
        <position position="274"/>
    </location>
    <ligand>
        <name>pyridoxal 5'-phosphate</name>
        <dbReference type="ChEBI" id="CHEBI:597326"/>
    </ligand>
</feature>
<keyword evidence="1 4" id="KW-0032">Aminotransferase</keyword>
<comment type="subunit">
    <text evidence="4">Homodimer.</text>
</comment>
<evidence type="ECO:0000256" key="2">
    <source>
        <dbReference type="ARBA" id="ARBA00022605"/>
    </source>
</evidence>
<evidence type="ECO:0000313" key="7">
    <source>
        <dbReference type="Proteomes" id="UP000755551"/>
    </source>
</evidence>
<comment type="caution">
    <text evidence="6">The sequence shown here is derived from an EMBL/GenBank/DDBJ whole genome shotgun (WGS) entry which is preliminary data.</text>
</comment>
<feature type="binding site" evidence="4">
    <location>
        <begin position="97"/>
        <end position="98"/>
    </location>
    <ligand>
        <name>pyridoxal 5'-phosphate</name>
        <dbReference type="ChEBI" id="CHEBI:597326"/>
    </ligand>
</feature>
<comment type="pathway">
    <text evidence="4">Amino-acid biosynthesis; L-arginine biosynthesis; N(2)-acetyl-L-ornithine from L-glutamate: step 4/4.</text>
</comment>
<accession>A0ABS6MA52</accession>
<dbReference type="GO" id="GO:0008483">
    <property type="term" value="F:transaminase activity"/>
    <property type="evidence" value="ECO:0007669"/>
    <property type="project" value="UniProtKB-KW"/>
</dbReference>
<dbReference type="InterPro" id="IPR050103">
    <property type="entry name" value="Class-III_PLP-dep_AT"/>
</dbReference>
<comment type="catalytic activity">
    <reaction evidence="4">
        <text>N(2)-acetyl-L-ornithine + 2-oxoglutarate = N-acetyl-L-glutamate 5-semialdehyde + L-glutamate</text>
        <dbReference type="Rhea" id="RHEA:18049"/>
        <dbReference type="ChEBI" id="CHEBI:16810"/>
        <dbReference type="ChEBI" id="CHEBI:29123"/>
        <dbReference type="ChEBI" id="CHEBI:29985"/>
        <dbReference type="ChEBI" id="CHEBI:57805"/>
        <dbReference type="EC" id="2.6.1.11"/>
    </reaction>
</comment>
<dbReference type="NCBIfam" id="TIGR00707">
    <property type="entry name" value="argD"/>
    <property type="match status" value="1"/>
</dbReference>
<dbReference type="PANTHER" id="PTHR11986">
    <property type="entry name" value="AMINOTRANSFERASE CLASS III"/>
    <property type="match status" value="1"/>
</dbReference>
<keyword evidence="4 5" id="KW-0663">Pyridoxal phosphate</keyword>
<evidence type="ECO:0000256" key="4">
    <source>
        <dbReference type="HAMAP-Rule" id="MF_01107"/>
    </source>
</evidence>
<reference evidence="6 7" key="1">
    <citation type="submission" date="2021-06" db="EMBL/GenBank/DDBJ databases">
        <title>Bacterium isolated from marine sediment.</title>
        <authorList>
            <person name="Zhu K.-L."/>
            <person name="Du Z.-J."/>
            <person name="Liang Q.-Y."/>
        </authorList>
    </citation>
    <scope>NUCLEOTIDE SEQUENCE [LARGE SCALE GENOMIC DNA]</scope>
    <source>
        <strain evidence="6 7">A346</strain>
    </source>
</reference>
<comment type="subcellular location">
    <subcellularLocation>
        <location evidence="4">Cytoplasm</location>
    </subcellularLocation>
</comment>
<gene>
    <name evidence="4" type="primary">argD</name>
    <name evidence="6" type="ORF">KTN04_07380</name>
</gene>
<dbReference type="InterPro" id="IPR005814">
    <property type="entry name" value="Aminotrans_3"/>
</dbReference>
<feature type="binding site" evidence="4">
    <location>
        <position position="132"/>
    </location>
    <ligand>
        <name>N(2)-acetyl-L-ornithine</name>
        <dbReference type="ChEBI" id="CHEBI:57805"/>
    </ligand>
</feature>
<comment type="similarity">
    <text evidence="4">Belongs to the class-III pyridoxal-phosphate-dependent aminotransferase family. ArgD subfamily.</text>
</comment>
<proteinExistence type="inferred from homology"/>
<dbReference type="Proteomes" id="UP000755551">
    <property type="component" value="Unassembled WGS sequence"/>
</dbReference>
<feature type="binding site" evidence="4">
    <location>
        <position position="273"/>
    </location>
    <ligand>
        <name>N(2)-acetyl-L-ornithine</name>
        <dbReference type="ChEBI" id="CHEBI:57805"/>
    </ligand>
</feature>
<dbReference type="PIRSF" id="PIRSF000521">
    <property type="entry name" value="Transaminase_4ab_Lys_Orn"/>
    <property type="match status" value="1"/>
</dbReference>
<evidence type="ECO:0000256" key="1">
    <source>
        <dbReference type="ARBA" id="ARBA00022576"/>
    </source>
</evidence>
<dbReference type="EMBL" id="JAHQZT010000007">
    <property type="protein sequence ID" value="MBV0933155.1"/>
    <property type="molecule type" value="Genomic_DNA"/>
</dbReference>
<feature type="binding site" evidence="4">
    <location>
        <position position="129"/>
    </location>
    <ligand>
        <name>pyridoxal 5'-phosphate</name>
        <dbReference type="ChEBI" id="CHEBI:597326"/>
    </ligand>
</feature>
<protein>
    <recommendedName>
        <fullName evidence="4">Acetylornithine aminotransferase</fullName>
        <shortName evidence="4">ACOAT</shortName>
        <ecNumber evidence="4">2.6.1.11</ecNumber>
    </recommendedName>
</protein>
<sequence length="399" mass="42794">MATQPLMNVFNRLSVAFERGEGAWLYDTDGNKYLDALCGIAVTGLGHAHPAVTRAISEQAAKLVHCSNIYTIPLQIELAERLTRIAGMDNAFFANSGAEANEAAIKLARRYGHSRNIDTPTIIVMEQSFHGRTLATLSATGNRATQQGFEPLVSGFVRVPYDDIEAVRQVARNNTNVVAVLVEPVQGEGGIHIPAPDYLQQLRDICDAHEWLLMLDEVQSGNGRTGCYFAYQHTNILPDVVTTAKGLGNGFPIGACLARGKAAEVLGPGSHGTTYGGNPLACAAALAVIDTIEQDGLCRRAEQLGNRIADGFRARLGDAPYVKEIRNKGLMIGIELNEAGSELVVLAKVKGILLNVTGGGRVIRLLPPLIMSDQEADLLVGTVAQLIRVYAGEERDSIN</sequence>
<dbReference type="InterPro" id="IPR049704">
    <property type="entry name" value="Aminotrans_3_PPA_site"/>
</dbReference>
<evidence type="ECO:0000256" key="5">
    <source>
        <dbReference type="RuleBase" id="RU003560"/>
    </source>
</evidence>
<dbReference type="InterPro" id="IPR004636">
    <property type="entry name" value="AcOrn/SuccOrn_fam"/>
</dbReference>
<keyword evidence="4" id="KW-0963">Cytoplasm</keyword>
<dbReference type="EC" id="2.6.1.11" evidence="4"/>